<evidence type="ECO:0000259" key="9">
    <source>
        <dbReference type="PROSITE" id="PS50109"/>
    </source>
</evidence>
<protein>
    <recommendedName>
        <fullName evidence="2">histidine kinase</fullName>
        <ecNumber evidence="2">2.7.13.3</ecNumber>
    </recommendedName>
</protein>
<dbReference type="PANTHER" id="PTHR43065">
    <property type="entry name" value="SENSOR HISTIDINE KINASE"/>
    <property type="match status" value="1"/>
</dbReference>
<dbReference type="SUPFAM" id="SSF55785">
    <property type="entry name" value="PYP-like sensor domain (PAS domain)"/>
    <property type="match status" value="4"/>
</dbReference>
<dbReference type="InterPro" id="IPR013767">
    <property type="entry name" value="PAS_fold"/>
</dbReference>
<organism evidence="12 13">
    <name type="scientific">Brevibacillus laterosporus</name>
    <name type="common">Bacillus laterosporus</name>
    <dbReference type="NCBI Taxonomy" id="1465"/>
    <lineage>
        <taxon>Bacteria</taxon>
        <taxon>Bacillati</taxon>
        <taxon>Bacillota</taxon>
        <taxon>Bacilli</taxon>
        <taxon>Bacillales</taxon>
        <taxon>Paenibacillaceae</taxon>
        <taxon>Brevibacillus</taxon>
    </lineage>
</organism>
<dbReference type="Pfam" id="PF00989">
    <property type="entry name" value="PAS"/>
    <property type="match status" value="2"/>
</dbReference>
<evidence type="ECO:0000256" key="1">
    <source>
        <dbReference type="ARBA" id="ARBA00000085"/>
    </source>
</evidence>
<keyword evidence="7" id="KW-0067">ATP-binding</keyword>
<dbReference type="InterPro" id="IPR036097">
    <property type="entry name" value="HisK_dim/P_sf"/>
</dbReference>
<dbReference type="Pfam" id="PF13426">
    <property type="entry name" value="PAS_9"/>
    <property type="match status" value="1"/>
</dbReference>
<dbReference type="InterPro" id="IPR004358">
    <property type="entry name" value="Sig_transdc_His_kin-like_C"/>
</dbReference>
<dbReference type="Pfam" id="PF08448">
    <property type="entry name" value="PAS_4"/>
    <property type="match status" value="1"/>
</dbReference>
<dbReference type="CDD" id="cd00130">
    <property type="entry name" value="PAS"/>
    <property type="match status" value="3"/>
</dbReference>
<dbReference type="GO" id="GO:0005524">
    <property type="term" value="F:ATP binding"/>
    <property type="evidence" value="ECO:0007669"/>
    <property type="project" value="UniProtKB-KW"/>
</dbReference>
<feature type="domain" description="PAS" evidence="10">
    <location>
        <begin position="8"/>
        <end position="81"/>
    </location>
</feature>
<dbReference type="Gene3D" id="1.10.287.130">
    <property type="match status" value="1"/>
</dbReference>
<keyword evidence="4" id="KW-0808">Transferase</keyword>
<dbReference type="PROSITE" id="PS50113">
    <property type="entry name" value="PAC"/>
    <property type="match status" value="1"/>
</dbReference>
<dbReference type="PANTHER" id="PTHR43065:SF34">
    <property type="entry name" value="SPORULATION KINASE A"/>
    <property type="match status" value="1"/>
</dbReference>
<feature type="domain" description="Histidine kinase" evidence="9">
    <location>
        <begin position="505"/>
        <end position="709"/>
    </location>
</feature>
<dbReference type="Gene3D" id="3.30.450.20">
    <property type="entry name" value="PAS domain"/>
    <property type="match status" value="4"/>
</dbReference>
<feature type="domain" description="PAS" evidence="10">
    <location>
        <begin position="123"/>
        <end position="194"/>
    </location>
</feature>
<dbReference type="InterPro" id="IPR013656">
    <property type="entry name" value="PAS_4"/>
</dbReference>
<evidence type="ECO:0000256" key="8">
    <source>
        <dbReference type="ARBA" id="ARBA00023012"/>
    </source>
</evidence>
<dbReference type="InterPro" id="IPR005467">
    <property type="entry name" value="His_kinase_dom"/>
</dbReference>
<dbReference type="EMBL" id="JAPTNE010000003">
    <property type="protein sequence ID" value="MCZ0805667.1"/>
    <property type="molecule type" value="Genomic_DNA"/>
</dbReference>
<dbReference type="EC" id="2.7.13.3" evidence="2"/>
<dbReference type="SUPFAM" id="SSF55874">
    <property type="entry name" value="ATPase domain of HSP90 chaperone/DNA topoisomerase II/histidine kinase"/>
    <property type="match status" value="1"/>
</dbReference>
<evidence type="ECO:0000259" key="11">
    <source>
        <dbReference type="PROSITE" id="PS50113"/>
    </source>
</evidence>
<dbReference type="PROSITE" id="PS50109">
    <property type="entry name" value="HIS_KIN"/>
    <property type="match status" value="1"/>
</dbReference>
<proteinExistence type="predicted"/>
<evidence type="ECO:0000313" key="12">
    <source>
        <dbReference type="EMBL" id="MCZ0805667.1"/>
    </source>
</evidence>
<evidence type="ECO:0000256" key="5">
    <source>
        <dbReference type="ARBA" id="ARBA00022741"/>
    </source>
</evidence>
<dbReference type="SMART" id="SM00086">
    <property type="entry name" value="PAC"/>
    <property type="match status" value="2"/>
</dbReference>
<keyword evidence="8" id="KW-0902">Two-component regulatory system</keyword>
<gene>
    <name evidence="12" type="ORF">O0554_01865</name>
</gene>
<dbReference type="InterPro" id="IPR003661">
    <property type="entry name" value="HisK_dim/P_dom"/>
</dbReference>
<dbReference type="InterPro" id="IPR035965">
    <property type="entry name" value="PAS-like_dom_sf"/>
</dbReference>
<dbReference type="Proteomes" id="UP001077662">
    <property type="component" value="Unassembled WGS sequence"/>
</dbReference>
<dbReference type="SMART" id="SM00387">
    <property type="entry name" value="HATPase_c"/>
    <property type="match status" value="1"/>
</dbReference>
<comment type="caution">
    <text evidence="12">The sequence shown here is derived from an EMBL/GenBank/DDBJ whole genome shotgun (WGS) entry which is preliminary data.</text>
</comment>
<dbReference type="SMART" id="SM00091">
    <property type="entry name" value="PAS"/>
    <property type="match status" value="3"/>
</dbReference>
<name>A0AAP3G981_BRELA</name>
<dbReference type="InterPro" id="IPR036890">
    <property type="entry name" value="HATPase_C_sf"/>
</dbReference>
<feature type="domain" description="PAS" evidence="10">
    <location>
        <begin position="368"/>
        <end position="427"/>
    </location>
</feature>
<reference evidence="12" key="1">
    <citation type="submission" date="2022-09" db="EMBL/GenBank/DDBJ databases">
        <title>Genome analysis and characterization of larvicidal activity of Brevibacillus strains.</title>
        <authorList>
            <person name="Patrusheva E.V."/>
            <person name="Izotova A.O."/>
            <person name="Toshchakov S.V."/>
            <person name="Sineoky S.P."/>
        </authorList>
    </citation>
    <scope>NUCLEOTIDE SEQUENCE</scope>
    <source>
        <strain evidence="12">VKPM_B-13247</strain>
    </source>
</reference>
<accession>A0AAP3G981</accession>
<dbReference type="SUPFAM" id="SSF47384">
    <property type="entry name" value="Homodimeric domain of signal transducing histidine kinase"/>
    <property type="match status" value="1"/>
</dbReference>
<evidence type="ECO:0000313" key="13">
    <source>
        <dbReference type="Proteomes" id="UP001077662"/>
    </source>
</evidence>
<sequence>MNLFSSGNDTLFQSLIAESPLGIISVADTGHILSCNYAASSTFGYREEEIIGKSFPILFPTIHGSTFHSLFQQENQSIPSYNQEWIGLHKNGASFSIDVHTTIITNSTPRILAIYIKQNQDQKSDLYQSLFEQNPFLVYSTDLQGRIFSLNHASEQILGYSAHELIGRSYQDLMMFEEDRTAESIRFRRVLQGGHYKLEIPFCNKQGHLIYICLISFPKVFESQVVGVYFMGFDITARKQTERALMMAQEDLKNTLQMQKGMTFKFIKSGKEFIYTMADGELLYRLGLTPEYVVGRRMQDVLPYLQSKRSYYERAWQGETVTYEENVVGVCYVASLRPIIRNDRVVEVIASCIDITERKKAEEELRSTKDLLESLFTNSTDAIYVLDLDGTVLRINRAFEKMYGWSSEEVIGRPLHEFLPNDSQQMIFVCRDKQENNYITSYETHQERKDGSKLYVSLSLSPIHDVTGKIVGTATISRDITERKATEQLLLNSEKLSAIGELAAGVAHEIRNPLAALRGFVQLLRSSVKDYQPYFQIMLTELDRINMIVSELLVLSKPQVLRLQQKSLHQLLTSVVLLLQTQAIISNVQVLLDFGDDDPYVECEENQLKQVFINLLKNSLEAMDSGGIIQISVSTKEDSTYIQVIDQGCGIPDELISQLGQPFISTKEKGTGLGLMITQKIIKEHRGNLSITSEVGKGTTITIRLPLAPPQASK</sequence>
<keyword evidence="5" id="KW-0547">Nucleotide-binding</keyword>
<dbReference type="InterPro" id="IPR000700">
    <property type="entry name" value="PAS-assoc_C"/>
</dbReference>
<dbReference type="GO" id="GO:0006355">
    <property type="term" value="P:regulation of DNA-templated transcription"/>
    <property type="evidence" value="ECO:0007669"/>
    <property type="project" value="InterPro"/>
</dbReference>
<dbReference type="NCBIfam" id="TIGR00229">
    <property type="entry name" value="sensory_box"/>
    <property type="match status" value="4"/>
</dbReference>
<dbReference type="InterPro" id="IPR001610">
    <property type="entry name" value="PAC"/>
</dbReference>
<evidence type="ECO:0000256" key="6">
    <source>
        <dbReference type="ARBA" id="ARBA00022777"/>
    </source>
</evidence>
<dbReference type="GO" id="GO:0000155">
    <property type="term" value="F:phosphorelay sensor kinase activity"/>
    <property type="evidence" value="ECO:0007669"/>
    <property type="project" value="InterPro"/>
</dbReference>
<dbReference type="InterPro" id="IPR000014">
    <property type="entry name" value="PAS"/>
</dbReference>
<dbReference type="PROSITE" id="PS50112">
    <property type="entry name" value="PAS"/>
    <property type="match status" value="3"/>
</dbReference>
<evidence type="ECO:0000256" key="4">
    <source>
        <dbReference type="ARBA" id="ARBA00022679"/>
    </source>
</evidence>
<dbReference type="PRINTS" id="PR00344">
    <property type="entry name" value="BCTRLSENSOR"/>
</dbReference>
<keyword evidence="6" id="KW-0418">Kinase</keyword>
<dbReference type="Gene3D" id="3.30.565.10">
    <property type="entry name" value="Histidine kinase-like ATPase, C-terminal domain"/>
    <property type="match status" value="1"/>
</dbReference>
<evidence type="ECO:0000256" key="3">
    <source>
        <dbReference type="ARBA" id="ARBA00022553"/>
    </source>
</evidence>
<dbReference type="InterPro" id="IPR003594">
    <property type="entry name" value="HATPase_dom"/>
</dbReference>
<keyword evidence="3" id="KW-0597">Phosphoprotein</keyword>
<dbReference type="AlphaFoldDB" id="A0AAP3G981"/>
<evidence type="ECO:0000256" key="2">
    <source>
        <dbReference type="ARBA" id="ARBA00012438"/>
    </source>
</evidence>
<dbReference type="Pfam" id="PF02518">
    <property type="entry name" value="HATPase_c"/>
    <property type="match status" value="1"/>
</dbReference>
<dbReference type="Pfam" id="PF00512">
    <property type="entry name" value="HisKA"/>
    <property type="match status" value="1"/>
</dbReference>
<comment type="catalytic activity">
    <reaction evidence="1">
        <text>ATP + protein L-histidine = ADP + protein N-phospho-L-histidine.</text>
        <dbReference type="EC" id="2.7.13.3"/>
    </reaction>
</comment>
<dbReference type="CDD" id="cd00082">
    <property type="entry name" value="HisKA"/>
    <property type="match status" value="1"/>
</dbReference>
<feature type="domain" description="PAC" evidence="11">
    <location>
        <begin position="440"/>
        <end position="492"/>
    </location>
</feature>
<evidence type="ECO:0000256" key="7">
    <source>
        <dbReference type="ARBA" id="ARBA00022840"/>
    </source>
</evidence>
<dbReference type="RefSeq" id="WP_104149620.1">
    <property type="nucleotide sequence ID" value="NZ_JANSGW010000003.1"/>
</dbReference>
<evidence type="ECO:0000259" key="10">
    <source>
        <dbReference type="PROSITE" id="PS50112"/>
    </source>
</evidence>
<dbReference type="SMART" id="SM00388">
    <property type="entry name" value="HisKA"/>
    <property type="match status" value="1"/>
</dbReference>